<feature type="non-terminal residue" evidence="2">
    <location>
        <position position="52"/>
    </location>
</feature>
<dbReference type="EMBL" id="JAMKFB020000019">
    <property type="protein sequence ID" value="KAL0166945.1"/>
    <property type="molecule type" value="Genomic_DNA"/>
</dbReference>
<evidence type="ECO:0000313" key="2">
    <source>
        <dbReference type="EMBL" id="KAL0166945.1"/>
    </source>
</evidence>
<comment type="caution">
    <text evidence="2">The sequence shown here is derived from an EMBL/GenBank/DDBJ whole genome shotgun (WGS) entry which is preliminary data.</text>
</comment>
<dbReference type="AlphaFoldDB" id="A0ABD0P086"/>
<feature type="region of interest" description="Disordered" evidence="1">
    <location>
        <begin position="25"/>
        <end position="52"/>
    </location>
</feature>
<organism evidence="2 3">
    <name type="scientific">Cirrhinus mrigala</name>
    <name type="common">Mrigala</name>
    <dbReference type="NCBI Taxonomy" id="683832"/>
    <lineage>
        <taxon>Eukaryota</taxon>
        <taxon>Metazoa</taxon>
        <taxon>Chordata</taxon>
        <taxon>Craniata</taxon>
        <taxon>Vertebrata</taxon>
        <taxon>Euteleostomi</taxon>
        <taxon>Actinopterygii</taxon>
        <taxon>Neopterygii</taxon>
        <taxon>Teleostei</taxon>
        <taxon>Ostariophysi</taxon>
        <taxon>Cypriniformes</taxon>
        <taxon>Cyprinidae</taxon>
        <taxon>Labeoninae</taxon>
        <taxon>Labeonini</taxon>
        <taxon>Cirrhinus</taxon>
    </lineage>
</organism>
<protein>
    <submittedName>
        <fullName evidence="2">Uncharacterized protein</fullName>
    </submittedName>
</protein>
<proteinExistence type="predicted"/>
<sequence>EAEGSVKVEEWQHTFYASDSGIQSGATTIRDEDESECSKKYSVSASAGESAT</sequence>
<evidence type="ECO:0000256" key="1">
    <source>
        <dbReference type="SAM" id="MobiDB-lite"/>
    </source>
</evidence>
<evidence type="ECO:0000313" key="3">
    <source>
        <dbReference type="Proteomes" id="UP001529510"/>
    </source>
</evidence>
<accession>A0ABD0P086</accession>
<dbReference type="Proteomes" id="UP001529510">
    <property type="component" value="Unassembled WGS sequence"/>
</dbReference>
<feature type="non-terminal residue" evidence="2">
    <location>
        <position position="1"/>
    </location>
</feature>
<keyword evidence="3" id="KW-1185">Reference proteome</keyword>
<gene>
    <name evidence="2" type="ORF">M9458_038789</name>
</gene>
<feature type="compositionally biased region" description="Polar residues" evidence="1">
    <location>
        <begin position="41"/>
        <end position="52"/>
    </location>
</feature>
<reference evidence="2 3" key="1">
    <citation type="submission" date="2024-05" db="EMBL/GenBank/DDBJ databases">
        <title>Genome sequencing and assembly of Indian major carp, Cirrhinus mrigala (Hamilton, 1822).</title>
        <authorList>
            <person name="Mohindra V."/>
            <person name="Chowdhury L.M."/>
            <person name="Lal K."/>
            <person name="Jena J.K."/>
        </authorList>
    </citation>
    <scope>NUCLEOTIDE SEQUENCE [LARGE SCALE GENOMIC DNA]</scope>
    <source>
        <strain evidence="2">CM1030</strain>
        <tissue evidence="2">Blood</tissue>
    </source>
</reference>
<name>A0ABD0P086_CIRMR</name>